<evidence type="ECO:0000313" key="6">
    <source>
        <dbReference type="Proteomes" id="UP000069549"/>
    </source>
</evidence>
<evidence type="ECO:0000313" key="8">
    <source>
        <dbReference type="Proteomes" id="UP000219974"/>
    </source>
</evidence>
<accession>A0A0Y9W5Z4</accession>
<evidence type="ECO:0000313" key="1">
    <source>
        <dbReference type="EMBL" id="CXI33917.1"/>
    </source>
</evidence>
<dbReference type="EMBL" id="LT608272">
    <property type="protein sequence ID" value="SCO59756.1"/>
    <property type="molecule type" value="Genomic_DNA"/>
</dbReference>
<evidence type="ECO:0000313" key="4">
    <source>
        <dbReference type="EMBL" id="SCO59756.1"/>
    </source>
</evidence>
<protein>
    <submittedName>
        <fullName evidence="1">Uncharacterized protein</fullName>
    </submittedName>
</protein>
<dbReference type="Proteomes" id="UP000069549">
    <property type="component" value="Chromosome 8"/>
</dbReference>
<evidence type="ECO:0000313" key="2">
    <source>
        <dbReference type="EMBL" id="SCM21320.1"/>
    </source>
</evidence>
<reference evidence="1 6" key="1">
    <citation type="submission" date="2016-02" db="EMBL/GenBank/DDBJ databases">
        <authorList>
            <consortium name="Pathogen Informatics"/>
        </authorList>
    </citation>
    <scope>NUCLEOTIDE SEQUENCE [LARGE SCALE GENOMIC DNA]</scope>
    <source>
        <strain evidence="1 6">K173</strain>
        <strain evidence="2 10">NK65 ny</strain>
        <strain evidence="3 9">NK65e</strain>
        <strain evidence="5 7">SP11 Antwerpcl1</strain>
        <strain evidence="4 8">SP11 RLL</strain>
    </source>
</reference>
<dbReference type="OrthoDB" id="371704at2759"/>
<name>A0A0Y9W5Z4_PLABE</name>
<dbReference type="OMA" id="HHSFYKF"/>
<evidence type="ECO:0000313" key="5">
    <source>
        <dbReference type="EMBL" id="SCO61000.1"/>
    </source>
</evidence>
<dbReference type="EMBL" id="LT608256">
    <property type="protein sequence ID" value="SCO61000.1"/>
    <property type="molecule type" value="Genomic_DNA"/>
</dbReference>
<evidence type="ECO:0000313" key="9">
    <source>
        <dbReference type="Proteomes" id="UP000220214"/>
    </source>
</evidence>
<organism evidence="1 6">
    <name type="scientific">Plasmodium berghei</name>
    <dbReference type="NCBI Taxonomy" id="5821"/>
    <lineage>
        <taxon>Eukaryota</taxon>
        <taxon>Sar</taxon>
        <taxon>Alveolata</taxon>
        <taxon>Apicomplexa</taxon>
        <taxon>Aconoidasida</taxon>
        <taxon>Haemosporida</taxon>
        <taxon>Plasmodiidae</taxon>
        <taxon>Plasmodium</taxon>
        <taxon>Plasmodium (Vinckeia)</taxon>
    </lineage>
</organism>
<dbReference type="EMBL" id="LT608144">
    <property type="protein sequence ID" value="SCM21320.1"/>
    <property type="molecule type" value="Genomic_DNA"/>
</dbReference>
<dbReference type="Proteomes" id="UP000219860">
    <property type="component" value="Chromosome 8"/>
</dbReference>
<dbReference type="EMBL" id="LT160028">
    <property type="protein sequence ID" value="CXI33917.1"/>
    <property type="molecule type" value="Genomic_DNA"/>
</dbReference>
<dbReference type="Proteomes" id="UP000219974">
    <property type="component" value="Chromosome 8"/>
</dbReference>
<dbReference type="Proteomes" id="UP000220214">
    <property type="component" value="Chromosome 8"/>
</dbReference>
<gene>
    <name evidence="1" type="ORF">PBK173_000165300</name>
    <name evidence="3" type="ORF">PBNK65E_000158300</name>
    <name evidence="2" type="ORF">PBNK65NY_000157500</name>
    <name evidence="5" type="ORF">PBSP11A_000157500</name>
    <name evidence="4" type="ORF">PBSP11RLL_000157500</name>
</gene>
<evidence type="ECO:0000313" key="7">
    <source>
        <dbReference type="Proteomes" id="UP000219860"/>
    </source>
</evidence>
<proteinExistence type="predicted"/>
<evidence type="ECO:0000313" key="10">
    <source>
        <dbReference type="Proteomes" id="UP000516480"/>
    </source>
</evidence>
<dbReference type="AlphaFoldDB" id="A0A0Y9W5Z4"/>
<sequence>MTRFYKDYLGGNYYFSKIFSYIISYIYNKDNFFKKRTIKYDVFSNYKNSLPLKKKRNINENQRKNIVVHFPTNEICYFYYHYFLYILLPQFTFLNNYEKKKIIDNIYLISNNINDSAKSHIYNKIKVENFNIIFCSNILPQKKYDYINSLTLFLENRFFLNLYNKEIHLNNEQRNDNKYQCNSNIRHNEEKKIYKNKLFPLKRKRNIWKNGKNNNLIFFNPNEINTFCNNFLYISYISNNSFEQNNIAFIRRKNILNPFVKYNTIIENINSKIHWIDHYSFYEFYSKAYLSFVNYRISILQNIVNTHYEKLRKSKSEKISLKKNKHTNTLRFFLKYKNLLLDSNIFFNFSKQIIYLDFKDGVSLYIKYLEGIEAASVFPKKQNRISLSIPINNIYRYNKKMIIKEMEKYINIHIWNNNQKLLFYSRLKNIKFRKFYN</sequence>
<evidence type="ECO:0000313" key="3">
    <source>
        <dbReference type="EMBL" id="SCN24593.1"/>
    </source>
</evidence>
<dbReference type="Proteomes" id="UP000516480">
    <property type="component" value="Chromosome 8"/>
</dbReference>
<dbReference type="VEuPathDB" id="PlasmoDB:PBANKA_0822400"/>
<dbReference type="EMBL" id="LT614634">
    <property type="protein sequence ID" value="SCN24593.1"/>
    <property type="molecule type" value="Genomic_DNA"/>
</dbReference>